<protein>
    <submittedName>
        <fullName evidence="1">Uncharacterized protein</fullName>
    </submittedName>
</protein>
<name>A0AAW7ZFN5_9FIRM</name>
<evidence type="ECO:0000313" key="2">
    <source>
        <dbReference type="Proteomes" id="UP001172911"/>
    </source>
</evidence>
<accession>A0AAW7ZFN5</accession>
<dbReference type="EMBL" id="JARPTC010000019">
    <property type="protein sequence ID" value="MDO7788208.1"/>
    <property type="molecule type" value="Genomic_DNA"/>
</dbReference>
<proteinExistence type="predicted"/>
<reference evidence="1" key="2">
    <citation type="submission" date="2023-03" db="EMBL/GenBank/DDBJ databases">
        <authorList>
            <person name="Zhang Z."/>
        </authorList>
    </citation>
    <scope>NUCLEOTIDE SEQUENCE</scope>
    <source>
        <strain evidence="1">DSA</strain>
    </source>
</reference>
<keyword evidence="2" id="KW-1185">Reference proteome</keyword>
<comment type="caution">
    <text evidence="1">The sequence shown here is derived from an EMBL/GenBank/DDBJ whole genome shotgun (WGS) entry which is preliminary data.</text>
</comment>
<gene>
    <name evidence="1" type="ORF">P6N53_13335</name>
</gene>
<reference evidence="1" key="1">
    <citation type="journal article" date="2023" name="J. Hazard. Mater.">
        <title>Anaerobic biodegradation of pyrene and benzo[a]pyrene by a new sulfate-reducing Desulforamulus aquiferis strain DSA.</title>
        <authorList>
            <person name="Zhang Z."/>
            <person name="Sun J."/>
            <person name="Gong X."/>
            <person name="Wang C."/>
            <person name="Wang H."/>
        </authorList>
    </citation>
    <scope>NUCLEOTIDE SEQUENCE</scope>
    <source>
        <strain evidence="1">DSA</strain>
    </source>
</reference>
<evidence type="ECO:0000313" key="1">
    <source>
        <dbReference type="EMBL" id="MDO7788208.1"/>
    </source>
</evidence>
<organism evidence="1 2">
    <name type="scientific">Desulforamulus aquiferis</name>
    <dbReference type="NCBI Taxonomy" id="1397668"/>
    <lineage>
        <taxon>Bacteria</taxon>
        <taxon>Bacillati</taxon>
        <taxon>Bacillota</taxon>
        <taxon>Clostridia</taxon>
        <taxon>Eubacteriales</taxon>
        <taxon>Peptococcaceae</taxon>
        <taxon>Desulforamulus</taxon>
    </lineage>
</organism>
<dbReference type="Proteomes" id="UP001172911">
    <property type="component" value="Unassembled WGS sequence"/>
</dbReference>
<sequence>MFSRAAALRMSRCDEPTLILGAAAPIDSGTTLGQKGTTGTRPLKRIFWGLA</sequence>
<dbReference type="AlphaFoldDB" id="A0AAW7ZFN5"/>